<dbReference type="PANTHER" id="PTHR37397:SF1">
    <property type="entry name" value="LTD DOMAIN-CONTAINING PROTEIN"/>
    <property type="match status" value="1"/>
</dbReference>
<evidence type="ECO:0000313" key="4">
    <source>
        <dbReference type="Proteomes" id="UP000236340"/>
    </source>
</evidence>
<evidence type="ECO:0000256" key="1">
    <source>
        <dbReference type="SAM" id="SignalP"/>
    </source>
</evidence>
<dbReference type="PANTHER" id="PTHR37397">
    <property type="entry name" value="SI:CH211-183D21.1"/>
    <property type="match status" value="1"/>
</dbReference>
<feature type="chain" id="PRO_5014400955" description="LTD domain-containing protein" evidence="1">
    <location>
        <begin position="24"/>
        <end position="849"/>
    </location>
</feature>
<feature type="signal peptide" evidence="1">
    <location>
        <begin position="1"/>
        <end position="23"/>
    </location>
</feature>
<dbReference type="SUPFAM" id="SSF74853">
    <property type="entry name" value="Lamin A/C globular tail domain"/>
    <property type="match status" value="1"/>
</dbReference>
<dbReference type="Pfam" id="PF11617">
    <property type="entry name" value="Cu-binding_MopE"/>
    <property type="match status" value="7"/>
</dbReference>
<gene>
    <name evidence="3" type="ORF">C2E25_15780</name>
</gene>
<protein>
    <recommendedName>
        <fullName evidence="2">LTD domain-containing protein</fullName>
    </recommendedName>
</protein>
<evidence type="ECO:0000313" key="3">
    <source>
        <dbReference type="EMBL" id="PNU18791.1"/>
    </source>
</evidence>
<dbReference type="AlphaFoldDB" id="A0A2K2H6B6"/>
<keyword evidence="1" id="KW-0732">Signal</keyword>
<feature type="domain" description="LTD" evidence="2">
    <location>
        <begin position="660"/>
        <end position="795"/>
    </location>
</feature>
<dbReference type="OrthoDB" id="5388941at2"/>
<sequence>MRGGVVAGLLLVSWLLISGPVQAAPNLINYQGVLTDSTGAPITNAGQAMTFRLYDAATGGTKLWEEARTVAVQNGSYSLLLGSVTPFPAGLFQNDNLWLEIVVGGEVLGARQQLTSVPYALQAQTLSPGTMPCLPDVFVNCYSGPDGTQGVGLCRPGVRRCGSDGLFAACQGAVLPVTETCDGQDDDCNGLVDDAPGSPTWYADSDGDGFGDPGADRLGCSQPAGFVADNGDCDDAEATSYPGAFELCDGKDNNCDGSIDVGCLVPPACTASEQTSINSGVCGDINCLQSTLSPSCLNAYTLLLSCEQTNCSTGVTSTCIQTNCQIEYDEVFTGSTPECAFGDTRACGSDVGACQAGLESCVDGLWSGICEGSVAPTTEICGDAIDNDCNGVVDDAQTWYADSDGDGFGNDSVNLAVCQPPAGYVSVPGDCDDANPDTFPGAVELCDGQDNNCDGQIDEDFPELGTSCTSGVGSCSAGGSMVCIPDGSGTECNAVAGSPATETCNGRDDDCDGLIDNVSGIGTICGVGVCSGGVMECGVSALVCSTGPGGSNDQSSVEICDGLDNDCNGVVDESAIDATTYYLDNDNDSYGVTAVTQSSCSPIPGYASFPGDCNDAAPAINPNATELCTDGIDNNCNTLTDCADSSCASDPTCEVCGNGVCQNGETWATCGQDCHFGLVINEVDYDQPGAPDTAEFIEILNTGISPIDLTGYVVDLINGLDGSTYASFTLTDAAATLPASSYLVIGSASVVAALPPGVVSITVPDNFIQNGGPDGIHLSTPGNTLAGKDSLVYGGIIAGYGEGAPPVMGDDGVAASESLSRCPDGMDTDDNSVDFLLSAASPGAVNGCL</sequence>
<dbReference type="InterPro" id="IPR001322">
    <property type="entry name" value="Lamin_tail_dom"/>
</dbReference>
<proteinExistence type="predicted"/>
<dbReference type="Pfam" id="PF00932">
    <property type="entry name" value="LTD"/>
    <property type="match status" value="1"/>
</dbReference>
<name>A0A2K2H6B6_9BACT</name>
<evidence type="ECO:0000259" key="2">
    <source>
        <dbReference type="PROSITE" id="PS51841"/>
    </source>
</evidence>
<comment type="caution">
    <text evidence="3">The sequence shown here is derived from an EMBL/GenBank/DDBJ whole genome shotgun (WGS) entry which is preliminary data.</text>
</comment>
<reference evidence="3 4" key="1">
    <citation type="journal article" date="2018" name="Genome Announc.">
        <title>Genome Sequence of Geothermobacter sp. HR-1 Iron Reducer from the Loihi Seamount.</title>
        <authorList>
            <person name="Smith H."/>
            <person name="Abuyen K."/>
            <person name="Tremblay J."/>
            <person name="Savalia P."/>
            <person name="Perez-Rodriguez I."/>
            <person name="Emerson D."/>
            <person name="Tully B."/>
            <person name="Amend J."/>
        </authorList>
    </citation>
    <scope>NUCLEOTIDE SEQUENCE [LARGE SCALE GENOMIC DNA]</scope>
    <source>
        <strain evidence="3 4">HR-1</strain>
    </source>
</reference>
<accession>A0A2K2H6B6</accession>
<organism evidence="3 4">
    <name type="scientific">Geothermobacter hydrogeniphilus</name>
    <dbReference type="NCBI Taxonomy" id="1969733"/>
    <lineage>
        <taxon>Bacteria</taxon>
        <taxon>Pseudomonadati</taxon>
        <taxon>Thermodesulfobacteriota</taxon>
        <taxon>Desulfuromonadia</taxon>
        <taxon>Desulfuromonadales</taxon>
        <taxon>Geothermobacteraceae</taxon>
        <taxon>Geothermobacter</taxon>
    </lineage>
</organism>
<dbReference type="Proteomes" id="UP000236340">
    <property type="component" value="Unassembled WGS sequence"/>
</dbReference>
<dbReference type="PROSITE" id="PS51841">
    <property type="entry name" value="LTD"/>
    <property type="match status" value="1"/>
</dbReference>
<dbReference type="InterPro" id="IPR021655">
    <property type="entry name" value="Put_metal-bd"/>
</dbReference>
<dbReference type="EMBL" id="PPFX01000050">
    <property type="protein sequence ID" value="PNU18791.1"/>
    <property type="molecule type" value="Genomic_DNA"/>
</dbReference>
<dbReference type="RefSeq" id="WP_103116687.1">
    <property type="nucleotide sequence ID" value="NZ_PPFX01000050.1"/>
</dbReference>
<dbReference type="InterPro" id="IPR036415">
    <property type="entry name" value="Lamin_tail_dom_sf"/>
</dbReference>